<evidence type="ECO:0000313" key="2">
    <source>
        <dbReference type="Proteomes" id="UP000315759"/>
    </source>
</evidence>
<proteinExistence type="predicted"/>
<reference evidence="1 2" key="1">
    <citation type="submission" date="2018-10" db="EMBL/GenBank/DDBJ databases">
        <title>Draft genome of Mycobacterium hodleri strain B.</title>
        <authorList>
            <person name="Amande T.J."/>
            <person name="Mcgenity T.J."/>
        </authorList>
    </citation>
    <scope>NUCLEOTIDE SEQUENCE [LARGE SCALE GENOMIC DNA]</scope>
    <source>
        <strain evidence="1 2">B</strain>
    </source>
</reference>
<gene>
    <name evidence="1" type="ORF">D8S82_18200</name>
</gene>
<sequence>MHPQPLDFGITTDCGITDNISWWDSDAEVTTVLSRPDTDPELWDEYLRGAVESYRRHGVERAVDVDAVRDGSDTAMFWATLDSTGRVIGGLRAKGPLLSADDSHATVEWAGQPGLAAVRKMIDDRVPFGVLEMKTAWTTDDRDKARRISTALARTPFHAMTLLDIQFCMATSAPHILERWRTSGAVVAPIPATPYPDERYRTKMMWYDRRTFANHAAPDQIPKIFREMSIVSTGTEAQPRDRAAAL</sequence>
<dbReference type="RefSeq" id="WP_142553434.1">
    <property type="nucleotide sequence ID" value="NZ_VIFX01000023.1"/>
</dbReference>
<evidence type="ECO:0000313" key="1">
    <source>
        <dbReference type="EMBL" id="TQR85135.1"/>
    </source>
</evidence>
<keyword evidence="2" id="KW-1185">Reference proteome</keyword>
<dbReference type="Proteomes" id="UP000315759">
    <property type="component" value="Unassembled WGS sequence"/>
</dbReference>
<accession>A0A544VYR8</accession>
<protein>
    <submittedName>
        <fullName evidence="1">Uncharacterized protein</fullName>
    </submittedName>
</protein>
<comment type="caution">
    <text evidence="1">The sequence shown here is derived from an EMBL/GenBank/DDBJ whole genome shotgun (WGS) entry which is preliminary data.</text>
</comment>
<dbReference type="AlphaFoldDB" id="A0A544VYR8"/>
<name>A0A544VYR8_9MYCO</name>
<dbReference type="EMBL" id="VIFX01000023">
    <property type="protein sequence ID" value="TQR85135.1"/>
    <property type="molecule type" value="Genomic_DNA"/>
</dbReference>
<organism evidence="1 2">
    <name type="scientific">Mycolicibacterium hodleri</name>
    <dbReference type="NCBI Taxonomy" id="49897"/>
    <lineage>
        <taxon>Bacteria</taxon>
        <taxon>Bacillati</taxon>
        <taxon>Actinomycetota</taxon>
        <taxon>Actinomycetes</taxon>
        <taxon>Mycobacteriales</taxon>
        <taxon>Mycobacteriaceae</taxon>
        <taxon>Mycolicibacterium</taxon>
    </lineage>
</organism>